<organism evidence="2 3">
    <name type="scientific">Polyplax serrata</name>
    <name type="common">Common mouse louse</name>
    <dbReference type="NCBI Taxonomy" id="468196"/>
    <lineage>
        <taxon>Eukaryota</taxon>
        <taxon>Metazoa</taxon>
        <taxon>Ecdysozoa</taxon>
        <taxon>Arthropoda</taxon>
        <taxon>Hexapoda</taxon>
        <taxon>Insecta</taxon>
        <taxon>Pterygota</taxon>
        <taxon>Neoptera</taxon>
        <taxon>Paraneoptera</taxon>
        <taxon>Psocodea</taxon>
        <taxon>Troctomorpha</taxon>
        <taxon>Phthiraptera</taxon>
        <taxon>Anoplura</taxon>
        <taxon>Polyplacidae</taxon>
        <taxon>Polyplax</taxon>
    </lineage>
</organism>
<accession>A0AAN8XN29</accession>
<gene>
    <name evidence="2" type="ORF">RUM43_000405</name>
</gene>
<proteinExistence type="predicted"/>
<sequence length="108" mass="12170">MAGVCFTQKASGLNSNLRGVVYVSYDNSRNYGPICKGQVPQKKTTTKNYKPQNAGAGAAEDEIPPVKRQQRSFQQDRNSVIKELMEGKIQFRQVFQEEDIREADDKKA</sequence>
<dbReference type="AlphaFoldDB" id="A0AAN8XN29"/>
<reference evidence="2 3" key="1">
    <citation type="submission" date="2023-10" db="EMBL/GenBank/DDBJ databases">
        <title>Genomes of two closely related lineages of the louse Polyplax serrata with different host specificities.</title>
        <authorList>
            <person name="Martinu J."/>
            <person name="Tarabai H."/>
            <person name="Stefka J."/>
            <person name="Hypsa V."/>
        </authorList>
    </citation>
    <scope>NUCLEOTIDE SEQUENCE [LARGE SCALE GENOMIC DNA]</scope>
    <source>
        <strain evidence="2">HR10_N</strain>
    </source>
</reference>
<feature type="compositionally biased region" description="Polar residues" evidence="1">
    <location>
        <begin position="41"/>
        <end position="51"/>
    </location>
</feature>
<feature type="region of interest" description="Disordered" evidence="1">
    <location>
        <begin position="33"/>
        <end position="73"/>
    </location>
</feature>
<protein>
    <submittedName>
        <fullName evidence="2">Uncharacterized protein</fullName>
    </submittedName>
</protein>
<evidence type="ECO:0000256" key="1">
    <source>
        <dbReference type="SAM" id="MobiDB-lite"/>
    </source>
</evidence>
<evidence type="ECO:0000313" key="2">
    <source>
        <dbReference type="EMBL" id="KAK6644138.1"/>
    </source>
</evidence>
<name>A0AAN8XN29_POLSC</name>
<comment type="caution">
    <text evidence="2">The sequence shown here is derived from an EMBL/GenBank/DDBJ whole genome shotgun (WGS) entry which is preliminary data.</text>
</comment>
<evidence type="ECO:0000313" key="3">
    <source>
        <dbReference type="Proteomes" id="UP001372834"/>
    </source>
</evidence>
<dbReference type="Proteomes" id="UP001372834">
    <property type="component" value="Unassembled WGS sequence"/>
</dbReference>
<dbReference type="EMBL" id="JAWJWE010000001">
    <property type="protein sequence ID" value="KAK6644138.1"/>
    <property type="molecule type" value="Genomic_DNA"/>
</dbReference>